<protein>
    <submittedName>
        <fullName evidence="1">Uncharacterized protein</fullName>
    </submittedName>
</protein>
<proteinExistence type="predicted"/>
<evidence type="ECO:0000313" key="2">
    <source>
        <dbReference type="Proteomes" id="UP001165960"/>
    </source>
</evidence>
<reference evidence="1" key="1">
    <citation type="submission" date="2022-04" db="EMBL/GenBank/DDBJ databases">
        <title>Genome of the entomopathogenic fungus Entomophthora muscae.</title>
        <authorList>
            <person name="Elya C."/>
            <person name="Lovett B.R."/>
            <person name="Lee E."/>
            <person name="Macias A.M."/>
            <person name="Hajek A.E."/>
            <person name="De Bivort B.L."/>
            <person name="Kasson M.T."/>
            <person name="De Fine Licht H.H."/>
            <person name="Stajich J.E."/>
        </authorList>
    </citation>
    <scope>NUCLEOTIDE SEQUENCE</scope>
    <source>
        <strain evidence="1">Berkeley</strain>
    </source>
</reference>
<accession>A0ACC2RKQ9</accession>
<organism evidence="1 2">
    <name type="scientific">Entomophthora muscae</name>
    <dbReference type="NCBI Taxonomy" id="34485"/>
    <lineage>
        <taxon>Eukaryota</taxon>
        <taxon>Fungi</taxon>
        <taxon>Fungi incertae sedis</taxon>
        <taxon>Zoopagomycota</taxon>
        <taxon>Entomophthoromycotina</taxon>
        <taxon>Entomophthoromycetes</taxon>
        <taxon>Entomophthorales</taxon>
        <taxon>Entomophthoraceae</taxon>
        <taxon>Entomophthora</taxon>
    </lineage>
</organism>
<name>A0ACC2RKQ9_9FUNG</name>
<evidence type="ECO:0000313" key="1">
    <source>
        <dbReference type="EMBL" id="KAJ9050616.1"/>
    </source>
</evidence>
<sequence length="686" mass="78691">MFRYDVGLFNLKTKCFNSCRPKNLIKQPLREHRLAASQITYIASSPFAHFSTRYRNSFSANRHLIIQPLLKNTQAGLGIVKTRNFFNQSVINDSDTPKVNQRNNLSLPGEMGFFKQVLNIARDPEDKEHELVDLKESLNSLGELSKSERKASLELERLFKRIRLDNFTIKQVELLRAEYENGASSGMFYHTRTYNYLIYYYSSTGRIEHVEGVLGKMQSSKVTADELTYTFLIDAYANQGNLDKARLLFEELQSKMQITSLHPYANLIKACIKNNQLSLAFDILNQMQTKFKPNSVIFTLLIQACIKAKDIDEAWKTFELMRKSDCEIGLKVYTLMMSCARESETDKAIEIFEEMLTRDIFPTRRAVHGLLTALSTRASHYPKAVHILDLALKDNHFRPNAITFKIMLNAAQICHNLKDARLFFSKIILSIGNDPEAFPAYSSLFLTYASAFQPDDLQRTLNPQPTKLTLQAILDLPAPRTIDEAVEEARLIMADFENNIQTEGVLLTRVRQSYTVMLANYGYFSEATEAFASYFIRTSITPHPGIFRSMLRMCYSLKKQRAFDRFHNHLMDLLEPIRPASQLTVRQKKDYQISNCLLGPVLDDIYSDLIRGLTTFNRLTQAFELLEESAHPCMGLKLNLAHSKPLFKKIQQSEDTELQAQLEAFLIKTPHTNHSPTNHPQDKPDP</sequence>
<gene>
    <name evidence="1" type="ORF">DSO57_1012819</name>
</gene>
<dbReference type="Proteomes" id="UP001165960">
    <property type="component" value="Unassembled WGS sequence"/>
</dbReference>
<keyword evidence="2" id="KW-1185">Reference proteome</keyword>
<comment type="caution">
    <text evidence="1">The sequence shown here is derived from an EMBL/GenBank/DDBJ whole genome shotgun (WGS) entry which is preliminary data.</text>
</comment>
<dbReference type="EMBL" id="QTSX02007146">
    <property type="protein sequence ID" value="KAJ9050616.1"/>
    <property type="molecule type" value="Genomic_DNA"/>
</dbReference>